<gene>
    <name evidence="2" type="ORF">GUJ93_ZPchr0005g15811</name>
</gene>
<organism evidence="2 3">
    <name type="scientific">Zizania palustris</name>
    <name type="common">Northern wild rice</name>
    <dbReference type="NCBI Taxonomy" id="103762"/>
    <lineage>
        <taxon>Eukaryota</taxon>
        <taxon>Viridiplantae</taxon>
        <taxon>Streptophyta</taxon>
        <taxon>Embryophyta</taxon>
        <taxon>Tracheophyta</taxon>
        <taxon>Spermatophyta</taxon>
        <taxon>Magnoliopsida</taxon>
        <taxon>Liliopsida</taxon>
        <taxon>Poales</taxon>
        <taxon>Poaceae</taxon>
        <taxon>BOP clade</taxon>
        <taxon>Oryzoideae</taxon>
        <taxon>Oryzeae</taxon>
        <taxon>Zizaniinae</taxon>
        <taxon>Zizania</taxon>
    </lineage>
</organism>
<accession>A0A8J5W0V8</accession>
<feature type="region of interest" description="Disordered" evidence="1">
    <location>
        <begin position="376"/>
        <end position="395"/>
    </location>
</feature>
<reference evidence="2" key="2">
    <citation type="submission" date="2021-02" db="EMBL/GenBank/DDBJ databases">
        <authorList>
            <person name="Kimball J.A."/>
            <person name="Haas M.W."/>
            <person name="Macchietto M."/>
            <person name="Kono T."/>
            <person name="Duquette J."/>
            <person name="Shao M."/>
        </authorList>
    </citation>
    <scope>NUCLEOTIDE SEQUENCE</scope>
    <source>
        <tissue evidence="2">Fresh leaf tissue</tissue>
    </source>
</reference>
<reference evidence="2" key="1">
    <citation type="journal article" date="2021" name="bioRxiv">
        <title>Whole Genome Assembly and Annotation of Northern Wild Rice, Zizania palustris L., Supports a Whole Genome Duplication in the Zizania Genus.</title>
        <authorList>
            <person name="Haas M."/>
            <person name="Kono T."/>
            <person name="Macchietto M."/>
            <person name="Millas R."/>
            <person name="McGilp L."/>
            <person name="Shao M."/>
            <person name="Duquette J."/>
            <person name="Hirsch C.N."/>
            <person name="Kimball J."/>
        </authorList>
    </citation>
    <scope>NUCLEOTIDE SEQUENCE</scope>
    <source>
        <tissue evidence="2">Fresh leaf tissue</tissue>
    </source>
</reference>
<name>A0A8J5W0V8_ZIZPA</name>
<dbReference type="OrthoDB" id="298344at2759"/>
<dbReference type="Proteomes" id="UP000729402">
    <property type="component" value="Unassembled WGS sequence"/>
</dbReference>
<proteinExistence type="predicted"/>
<feature type="region of interest" description="Disordered" evidence="1">
    <location>
        <begin position="85"/>
        <end position="108"/>
    </location>
</feature>
<evidence type="ECO:0000313" key="3">
    <source>
        <dbReference type="Proteomes" id="UP000729402"/>
    </source>
</evidence>
<dbReference type="AlphaFoldDB" id="A0A8J5W0V8"/>
<keyword evidence="3" id="KW-1185">Reference proteome</keyword>
<evidence type="ECO:0000256" key="1">
    <source>
        <dbReference type="SAM" id="MobiDB-lite"/>
    </source>
</evidence>
<sequence>MKTRTMVNRSPCSKNKVFDSPVVENVPEIDPCYKFFLEHLREVGNSYVLDVPRGDHGSPVFIRYGEVRASDGDKAEYATKVRASSLKRSQCSENDKGPGVASDKADNVNVGHSFSQGTSSATKISEVDESYATFLSLMKIKDGHMVIEPEPGVTIVYGQAEDTPAGSDELRIVSSTSERDSLMTGLENMEEENAINTEEDGLRKINTSTSLREMVGLASENMDNQDVVCIAERGLVPYTEPSDVKASDGDQEEHLALSCATVIPSTFDEKLNAVLSKPYDLNEYKELLRKATDRKPVSRQRHLRNASKAYATGAVGLSYLDFYPDLSIQIDSANCDKRKLCLLRKFFFWLENLCHDGAYMPWIDKPLACNPNHPIDADTYGTDPETSVDIVEDED</sequence>
<protein>
    <submittedName>
        <fullName evidence="2">Uncharacterized protein</fullName>
    </submittedName>
</protein>
<evidence type="ECO:0000313" key="2">
    <source>
        <dbReference type="EMBL" id="KAG8068628.1"/>
    </source>
</evidence>
<dbReference type="EMBL" id="JAAALK010000284">
    <property type="protein sequence ID" value="KAG8068628.1"/>
    <property type="molecule type" value="Genomic_DNA"/>
</dbReference>
<comment type="caution">
    <text evidence="2">The sequence shown here is derived from an EMBL/GenBank/DDBJ whole genome shotgun (WGS) entry which is preliminary data.</text>
</comment>
<dbReference type="PANTHER" id="PTHR34194">
    <property type="entry name" value="F14J8.16 PROTEIN"/>
    <property type="match status" value="1"/>
</dbReference>
<dbReference type="PANTHER" id="PTHR34194:SF25">
    <property type="entry name" value="OS05G0423200 PROTEIN"/>
    <property type="match status" value="1"/>
</dbReference>